<evidence type="ECO:0000313" key="1">
    <source>
        <dbReference type="EMBL" id="ESP91464.1"/>
    </source>
</evidence>
<dbReference type="AlphaFoldDB" id="V4HU66"/>
<evidence type="ECO:0000313" key="2">
    <source>
        <dbReference type="Proteomes" id="UP000017820"/>
    </source>
</evidence>
<sequence>MGYGSSYEEYIVIRVNKGTVVEFLNLSGEEFAKYKARKFQAFKGTSEFQQKLKNLIEEEHRWSEEDALYFMESFYAEYYLSL</sequence>
<protein>
    <submittedName>
        <fullName evidence="1">Uncharacterized protein</fullName>
    </submittedName>
</protein>
<dbReference type="PATRIC" id="fig|1353533.3.peg.4218"/>
<name>V4HU66_PSEL2</name>
<comment type="caution">
    <text evidence="1">The sequence shown here is derived from an EMBL/GenBank/DDBJ whole genome shotgun (WGS) entry which is preliminary data.</text>
</comment>
<dbReference type="EMBL" id="AUSV01000113">
    <property type="protein sequence ID" value="ESP91464.1"/>
    <property type="molecule type" value="Genomic_DNA"/>
</dbReference>
<gene>
    <name evidence="1" type="ORF">PL2TA16_00263</name>
</gene>
<reference evidence="1 2" key="1">
    <citation type="submission" date="2013-07" db="EMBL/GenBank/DDBJ databases">
        <title>Draft genome sequence of Pseudoalteromonas luteoviolacea 2ta16.</title>
        <authorList>
            <person name="Allen E.E."/>
            <person name="Azam F."/>
            <person name="Podell S."/>
        </authorList>
    </citation>
    <scope>NUCLEOTIDE SEQUENCE [LARGE SCALE GENOMIC DNA]</scope>
    <source>
        <strain evidence="1 2">2ta16</strain>
    </source>
</reference>
<organism evidence="1 2">
    <name type="scientific">Pseudoalteromonas luteoviolacea (strain 2ta16)</name>
    <dbReference type="NCBI Taxonomy" id="1353533"/>
    <lineage>
        <taxon>Bacteria</taxon>
        <taxon>Pseudomonadati</taxon>
        <taxon>Pseudomonadota</taxon>
        <taxon>Gammaproteobacteria</taxon>
        <taxon>Alteromonadales</taxon>
        <taxon>Pseudoalteromonadaceae</taxon>
        <taxon>Pseudoalteromonas</taxon>
    </lineage>
</organism>
<dbReference type="Proteomes" id="UP000017820">
    <property type="component" value="Unassembled WGS sequence"/>
</dbReference>
<accession>V4HU66</accession>
<proteinExistence type="predicted"/>